<evidence type="ECO:0000256" key="1">
    <source>
        <dbReference type="ARBA" id="ARBA00010552"/>
    </source>
</evidence>
<dbReference type="RefSeq" id="WP_044618776.1">
    <property type="nucleotide sequence ID" value="NZ_CP007142.1"/>
</dbReference>
<sequence>MTERINYECLPVITGPYVHATKYNKTLFVSGLTAYGTDAQNLDLIRQCEEILSQLNRILEQEKRSKNDLVKLTIFVRDISLLASIREQLFKFYEGYLPACSLVEVSSLVHPDLQIEIEAIVALESSV</sequence>
<dbReference type="AlphaFoldDB" id="A0A0C5VQK4"/>
<proteinExistence type="inferred from homology"/>
<gene>
    <name evidence="3" type="ORF">YC6258_04840</name>
</gene>
<dbReference type="EMBL" id="CP007142">
    <property type="protein sequence ID" value="AJQ96872.1"/>
    <property type="molecule type" value="Genomic_DNA"/>
</dbReference>
<dbReference type="PATRIC" id="fig|1445510.3.peg.4802"/>
<comment type="similarity">
    <text evidence="1">Belongs to the RutC family.</text>
</comment>
<keyword evidence="4" id="KW-1185">Reference proteome</keyword>
<dbReference type="HOGENOM" id="CLU_100715_4_5_6"/>
<evidence type="ECO:0000313" key="4">
    <source>
        <dbReference type="Proteomes" id="UP000032266"/>
    </source>
</evidence>
<dbReference type="PANTHER" id="PTHR11803">
    <property type="entry name" value="2-IMINOBUTANOATE/2-IMINOPROPANOATE DEAMINASE RIDA"/>
    <property type="match status" value="1"/>
</dbReference>
<feature type="coiled-coil region" evidence="2">
    <location>
        <begin position="45"/>
        <end position="72"/>
    </location>
</feature>
<dbReference type="InterPro" id="IPR006175">
    <property type="entry name" value="YjgF/YER057c/UK114"/>
</dbReference>
<dbReference type="STRING" id="1445510.YC6258_04840"/>
<dbReference type="SUPFAM" id="SSF55298">
    <property type="entry name" value="YjgF-like"/>
    <property type="match status" value="1"/>
</dbReference>
<dbReference type="Proteomes" id="UP000032266">
    <property type="component" value="Chromosome"/>
</dbReference>
<reference evidence="3 4" key="1">
    <citation type="submission" date="2014-01" db="EMBL/GenBank/DDBJ databases">
        <title>Full genme sequencing of cellulolytic bacterium Gynuella sunshinyii YC6258T gen. nov., sp. nov.</title>
        <authorList>
            <person name="Khan H."/>
            <person name="Chung E.J."/>
            <person name="Chung Y.R."/>
        </authorList>
    </citation>
    <scope>NUCLEOTIDE SEQUENCE [LARGE SCALE GENOMIC DNA]</scope>
    <source>
        <strain evidence="3 4">YC6258</strain>
    </source>
</reference>
<evidence type="ECO:0000256" key="2">
    <source>
        <dbReference type="SAM" id="Coils"/>
    </source>
</evidence>
<dbReference type="KEGG" id="gsn:YC6258_04840"/>
<evidence type="ECO:0000313" key="3">
    <source>
        <dbReference type="EMBL" id="AJQ96872.1"/>
    </source>
</evidence>
<keyword evidence="2" id="KW-0175">Coiled coil</keyword>
<dbReference type="GO" id="GO:0019239">
    <property type="term" value="F:deaminase activity"/>
    <property type="evidence" value="ECO:0007669"/>
    <property type="project" value="TreeGrafter"/>
</dbReference>
<organism evidence="3 4">
    <name type="scientific">Gynuella sunshinyii YC6258</name>
    <dbReference type="NCBI Taxonomy" id="1445510"/>
    <lineage>
        <taxon>Bacteria</taxon>
        <taxon>Pseudomonadati</taxon>
        <taxon>Pseudomonadota</taxon>
        <taxon>Gammaproteobacteria</taxon>
        <taxon>Oceanospirillales</taxon>
        <taxon>Saccharospirillaceae</taxon>
        <taxon>Gynuella</taxon>
    </lineage>
</organism>
<dbReference type="Gene3D" id="3.30.1330.40">
    <property type="entry name" value="RutC-like"/>
    <property type="match status" value="1"/>
</dbReference>
<dbReference type="InterPro" id="IPR035959">
    <property type="entry name" value="RutC-like_sf"/>
</dbReference>
<dbReference type="Pfam" id="PF01042">
    <property type="entry name" value="Ribonuc_L-PSP"/>
    <property type="match status" value="1"/>
</dbReference>
<dbReference type="GO" id="GO:0005829">
    <property type="term" value="C:cytosol"/>
    <property type="evidence" value="ECO:0007669"/>
    <property type="project" value="TreeGrafter"/>
</dbReference>
<protein>
    <submittedName>
        <fullName evidence="3">Putative translation initiation inhibitor, yjgF family</fullName>
    </submittedName>
</protein>
<dbReference type="OrthoDB" id="6196780at2"/>
<dbReference type="CDD" id="cd00448">
    <property type="entry name" value="YjgF_YER057c_UK114_family"/>
    <property type="match status" value="1"/>
</dbReference>
<dbReference type="PANTHER" id="PTHR11803:SF58">
    <property type="entry name" value="PROTEIN HMF1-RELATED"/>
    <property type="match status" value="1"/>
</dbReference>
<accession>A0A0C5VQK4</accession>
<name>A0A0C5VQK4_9GAMM</name>